<accession>A0AA41VTV0</accession>
<evidence type="ECO:0000313" key="1">
    <source>
        <dbReference type="EMBL" id="MCL7047409.1"/>
    </source>
</evidence>
<dbReference type="AlphaFoldDB" id="A0AA41VTV0"/>
<reference evidence="1" key="1">
    <citation type="submission" date="2022-03" db="EMBL/GenBank/DDBJ databases">
        <title>A functionally conserved STORR gene fusion in Papaver species that diverged 16.8 million years ago.</title>
        <authorList>
            <person name="Catania T."/>
        </authorList>
    </citation>
    <scope>NUCLEOTIDE SEQUENCE</scope>
    <source>
        <strain evidence="1">S-191538</strain>
    </source>
</reference>
<protein>
    <submittedName>
        <fullName evidence="1">Uncharacterized protein</fullName>
    </submittedName>
</protein>
<evidence type="ECO:0000313" key="2">
    <source>
        <dbReference type="Proteomes" id="UP001177140"/>
    </source>
</evidence>
<dbReference type="Proteomes" id="UP001177140">
    <property type="component" value="Unassembled WGS sequence"/>
</dbReference>
<comment type="caution">
    <text evidence="1">The sequence shown here is derived from an EMBL/GenBank/DDBJ whole genome shotgun (WGS) entry which is preliminary data.</text>
</comment>
<sequence>MSAILVKKSMGHQITRLGAKIISSRNFSTKAKEFSGETVKKPGKLAARIYGILGGLGISSFRQYHNEGRVTSIMGFNIRN</sequence>
<keyword evidence="2" id="KW-1185">Reference proteome</keyword>
<name>A0AA41VTV0_PAPNU</name>
<gene>
    <name evidence="1" type="ORF">MKW94_008524</name>
</gene>
<dbReference type="EMBL" id="JAJJMA010292504">
    <property type="protein sequence ID" value="MCL7047409.1"/>
    <property type="molecule type" value="Genomic_DNA"/>
</dbReference>
<proteinExistence type="predicted"/>
<organism evidence="1 2">
    <name type="scientific">Papaver nudicaule</name>
    <name type="common">Iceland poppy</name>
    <dbReference type="NCBI Taxonomy" id="74823"/>
    <lineage>
        <taxon>Eukaryota</taxon>
        <taxon>Viridiplantae</taxon>
        <taxon>Streptophyta</taxon>
        <taxon>Embryophyta</taxon>
        <taxon>Tracheophyta</taxon>
        <taxon>Spermatophyta</taxon>
        <taxon>Magnoliopsida</taxon>
        <taxon>Ranunculales</taxon>
        <taxon>Papaveraceae</taxon>
        <taxon>Papaveroideae</taxon>
        <taxon>Papaver</taxon>
    </lineage>
</organism>